<protein>
    <submittedName>
        <fullName evidence="1">Uncharacterized protein</fullName>
    </submittedName>
</protein>
<keyword evidence="2" id="KW-1185">Reference proteome</keyword>
<name>A0A8J5LGS7_ZINOF</name>
<evidence type="ECO:0000313" key="2">
    <source>
        <dbReference type="Proteomes" id="UP000734854"/>
    </source>
</evidence>
<reference evidence="1 2" key="1">
    <citation type="submission" date="2020-08" db="EMBL/GenBank/DDBJ databases">
        <title>Plant Genome Project.</title>
        <authorList>
            <person name="Zhang R.-G."/>
        </authorList>
    </citation>
    <scope>NUCLEOTIDE SEQUENCE [LARGE SCALE GENOMIC DNA]</scope>
    <source>
        <tissue evidence="1">Rhizome</tissue>
    </source>
</reference>
<dbReference type="EMBL" id="JACMSC010000006">
    <property type="protein sequence ID" value="KAG6517430.1"/>
    <property type="molecule type" value="Genomic_DNA"/>
</dbReference>
<accession>A0A8J5LGS7</accession>
<comment type="caution">
    <text evidence="1">The sequence shown here is derived from an EMBL/GenBank/DDBJ whole genome shotgun (WGS) entry which is preliminary data.</text>
</comment>
<dbReference type="Proteomes" id="UP000734854">
    <property type="component" value="Unassembled WGS sequence"/>
</dbReference>
<dbReference type="AlphaFoldDB" id="A0A8J5LGS7"/>
<evidence type="ECO:0000313" key="1">
    <source>
        <dbReference type="EMBL" id="KAG6517430.1"/>
    </source>
</evidence>
<proteinExistence type="predicted"/>
<organism evidence="1 2">
    <name type="scientific">Zingiber officinale</name>
    <name type="common">Ginger</name>
    <name type="synonym">Amomum zingiber</name>
    <dbReference type="NCBI Taxonomy" id="94328"/>
    <lineage>
        <taxon>Eukaryota</taxon>
        <taxon>Viridiplantae</taxon>
        <taxon>Streptophyta</taxon>
        <taxon>Embryophyta</taxon>
        <taxon>Tracheophyta</taxon>
        <taxon>Spermatophyta</taxon>
        <taxon>Magnoliopsida</taxon>
        <taxon>Liliopsida</taxon>
        <taxon>Zingiberales</taxon>
        <taxon>Zingiberaceae</taxon>
        <taxon>Zingiber</taxon>
    </lineage>
</organism>
<sequence length="170" mass="19035">MPDLGLRASDRVGFVRCRRVIRCHCHRKGDSTQRKTGMFFSSLEDPADELAIKHGCVAKVGCDLDVLVNIAVVWMHCLIGHVVGADPMFDEMPNSSCCRCSRCQCRHRPPSFVSSCGISEQPGRRIASKWHLYLASIIVVIPYAYRIQGGSLTSIAVAIEYLRQAENRIW</sequence>
<gene>
    <name evidence="1" type="ORF">ZIOFF_020822</name>
</gene>